<evidence type="ECO:0000259" key="8">
    <source>
        <dbReference type="SMART" id="SM01032"/>
    </source>
</evidence>
<sequence>MNRIVKIRKENRHQVLLLCFLAHGQYSSKCCSDALTLGFALSMVPPSIALSESSHEQAILNRLIRWFRKKYSIPASNLLINSHCSNTDEKLCPMFLTGVVSNQREQTMAFISIARSLGMQVRLAVSLSSNFFCSEVSNPTDGPSLLCSMLDKVDSCKSEKSNDLSSNGVQAAPAKENAVSNAEMTITNFHYWPEVYLSSQGKWHCVNLYSSGPLYSSEPLEFLRSDEMAYCLSFDNEHMAKDVTLRYATDLAMLKYRQWRIVDSWWFDVLRLFKPVDATRDDAENELMERQLVERPLPKKISEYKNHPLYVLERDLLKFQALYPKDVQPIGYCSKVPVYRRSAVHQLNGKEAWIREARVIKDNEEPYKIVKARPKMNIPPEERVDRPLLLYGLWQTEPYVPPSAANGVVPRNKFGNVELYQMKMLPKGTVYLDAPGLLEVARKLDIDCVPAVVGWEFHCRSSHPILKGFVVCEEFKDILMDAWKEERVIAVRKAKERKSRRALQNWRRFVRGLLIKSSLAKTFLAKEEVVEEEASPSTSSTQPLAWPQCRQDFTFEGSLSD</sequence>
<reference evidence="9" key="1">
    <citation type="submission" date="2014-01" db="EMBL/GenBank/DDBJ databases">
        <authorList>
            <person name="Aslett M."/>
        </authorList>
    </citation>
    <scope>NUCLEOTIDE SEQUENCE</scope>
</reference>
<evidence type="ECO:0000256" key="1">
    <source>
        <dbReference type="ARBA" id="ARBA00004123"/>
    </source>
</evidence>
<dbReference type="SMART" id="SM01032">
    <property type="entry name" value="BHD_3"/>
    <property type="match status" value="1"/>
</dbReference>
<dbReference type="GO" id="GO:0071942">
    <property type="term" value="C:XPC complex"/>
    <property type="evidence" value="ECO:0007669"/>
    <property type="project" value="TreeGrafter"/>
</dbReference>
<feature type="domain" description="Rad4 beta-hairpin" evidence="6">
    <location>
        <begin position="293"/>
        <end position="345"/>
    </location>
</feature>
<organism evidence="9 10">
    <name type="scientific">Trichuris trichiura</name>
    <name type="common">Whipworm</name>
    <name type="synonym">Trichocephalus trichiurus</name>
    <dbReference type="NCBI Taxonomy" id="36087"/>
    <lineage>
        <taxon>Eukaryota</taxon>
        <taxon>Metazoa</taxon>
        <taxon>Ecdysozoa</taxon>
        <taxon>Nematoda</taxon>
        <taxon>Enoplea</taxon>
        <taxon>Dorylaimia</taxon>
        <taxon>Trichinellida</taxon>
        <taxon>Trichuridae</taxon>
        <taxon>Trichuris</taxon>
    </lineage>
</organism>
<comment type="similarity">
    <text evidence="2">Belongs to the XPC family.</text>
</comment>
<dbReference type="Pfam" id="PF10405">
    <property type="entry name" value="BHD_3"/>
    <property type="match status" value="1"/>
</dbReference>
<dbReference type="AlphaFoldDB" id="A0A077Z900"/>
<dbReference type="SUPFAM" id="SSF54001">
    <property type="entry name" value="Cysteine proteinases"/>
    <property type="match status" value="1"/>
</dbReference>
<keyword evidence="3" id="KW-0227">DNA damage</keyword>
<dbReference type="Gene3D" id="3.30.70.2460">
    <property type="entry name" value="Rad4, beta-hairpin domain BHD3"/>
    <property type="match status" value="1"/>
</dbReference>
<dbReference type="InterPro" id="IPR018325">
    <property type="entry name" value="Rad4/PNGase_transGLS-fold"/>
</dbReference>
<evidence type="ECO:0000259" key="7">
    <source>
        <dbReference type="SMART" id="SM01031"/>
    </source>
</evidence>
<dbReference type="OrthoDB" id="300780at2759"/>
<dbReference type="InterPro" id="IPR018328">
    <property type="entry name" value="Rad4_beta-hairpin_dom3"/>
</dbReference>
<feature type="domain" description="Rad4 beta-hairpin" evidence="7">
    <location>
        <begin position="347"/>
        <end position="402"/>
    </location>
</feature>
<proteinExistence type="inferred from homology"/>
<dbReference type="FunFam" id="3.30.70.2460:FF:000001">
    <property type="entry name" value="DNA repair protein Rad4 family"/>
    <property type="match status" value="1"/>
</dbReference>
<evidence type="ECO:0000256" key="2">
    <source>
        <dbReference type="ARBA" id="ARBA00009525"/>
    </source>
</evidence>
<feature type="domain" description="Rad4 beta-hairpin" evidence="8">
    <location>
        <begin position="409"/>
        <end position="483"/>
    </location>
</feature>
<evidence type="ECO:0000256" key="4">
    <source>
        <dbReference type="ARBA" id="ARBA00023204"/>
    </source>
</evidence>
<dbReference type="Pfam" id="PF10404">
    <property type="entry name" value="BHD_2"/>
    <property type="match status" value="1"/>
</dbReference>
<dbReference type="PANTHER" id="PTHR12135:SF0">
    <property type="entry name" value="DNA REPAIR PROTEIN COMPLEMENTING XP-C CELLS"/>
    <property type="match status" value="1"/>
</dbReference>
<evidence type="ECO:0000313" key="9">
    <source>
        <dbReference type="EMBL" id="CDW56671.1"/>
    </source>
</evidence>
<dbReference type="Pfam" id="PF03835">
    <property type="entry name" value="Rad4"/>
    <property type="match status" value="1"/>
</dbReference>
<dbReference type="GO" id="GO:0006298">
    <property type="term" value="P:mismatch repair"/>
    <property type="evidence" value="ECO:0007669"/>
    <property type="project" value="TreeGrafter"/>
</dbReference>
<evidence type="ECO:0000256" key="5">
    <source>
        <dbReference type="ARBA" id="ARBA00023242"/>
    </source>
</evidence>
<dbReference type="SMART" id="SM01030">
    <property type="entry name" value="BHD_1"/>
    <property type="match status" value="1"/>
</dbReference>
<reference evidence="9" key="2">
    <citation type="submission" date="2014-03" db="EMBL/GenBank/DDBJ databases">
        <title>The whipworm genome and dual-species transcriptomics of an intimate host-pathogen interaction.</title>
        <authorList>
            <person name="Foth B.J."/>
            <person name="Tsai I.J."/>
            <person name="Reid A.J."/>
            <person name="Bancroft A.J."/>
            <person name="Nichol S."/>
            <person name="Tracey A."/>
            <person name="Holroyd N."/>
            <person name="Cotton J.A."/>
            <person name="Stanley E.J."/>
            <person name="Zarowiecki M."/>
            <person name="Liu J.Z."/>
            <person name="Huckvale T."/>
            <person name="Cooper P.J."/>
            <person name="Grencis R.K."/>
            <person name="Berriman M."/>
        </authorList>
    </citation>
    <scope>NUCLEOTIDE SEQUENCE [LARGE SCALE GENOMIC DNA]</scope>
</reference>
<dbReference type="InterPro" id="IPR004583">
    <property type="entry name" value="DNA_repair_Rad4"/>
</dbReference>
<comment type="subcellular location">
    <subcellularLocation>
        <location evidence="1">Nucleus</location>
    </subcellularLocation>
</comment>
<dbReference type="Pfam" id="PF10403">
    <property type="entry name" value="BHD_1"/>
    <property type="match status" value="1"/>
</dbReference>
<gene>
    <name evidence="9" type="ORF">TTRE_0000495301</name>
</gene>
<dbReference type="Gene3D" id="2.20.20.110">
    <property type="entry name" value="Rad4, beta-hairpin domain BHD1"/>
    <property type="match status" value="1"/>
</dbReference>
<evidence type="ECO:0000313" key="10">
    <source>
        <dbReference type="Proteomes" id="UP000030665"/>
    </source>
</evidence>
<dbReference type="GO" id="GO:0003684">
    <property type="term" value="F:damaged DNA binding"/>
    <property type="evidence" value="ECO:0007669"/>
    <property type="project" value="InterPro"/>
</dbReference>
<dbReference type="SMART" id="SM01031">
    <property type="entry name" value="BHD_2"/>
    <property type="match status" value="1"/>
</dbReference>
<name>A0A077Z900_TRITR</name>
<evidence type="ECO:0000256" key="3">
    <source>
        <dbReference type="ARBA" id="ARBA00022763"/>
    </source>
</evidence>
<dbReference type="GO" id="GO:0006289">
    <property type="term" value="P:nucleotide-excision repair"/>
    <property type="evidence" value="ECO:0007669"/>
    <property type="project" value="InterPro"/>
</dbReference>
<accession>A0A077Z900</accession>
<dbReference type="InterPro" id="IPR018327">
    <property type="entry name" value="BHD_2"/>
</dbReference>
<dbReference type="InterPro" id="IPR042488">
    <property type="entry name" value="Rad4_BHD3_sf"/>
</dbReference>
<protein>
    <submittedName>
        <fullName evidence="9">DNA repair protein complementing XP C cells</fullName>
    </submittedName>
</protein>
<dbReference type="GO" id="GO:0000111">
    <property type="term" value="C:nucleotide-excision repair factor 2 complex"/>
    <property type="evidence" value="ECO:0007669"/>
    <property type="project" value="TreeGrafter"/>
</dbReference>
<dbReference type="Proteomes" id="UP000030665">
    <property type="component" value="Unassembled WGS sequence"/>
</dbReference>
<dbReference type="InterPro" id="IPR038765">
    <property type="entry name" value="Papain-like_cys_pep_sf"/>
</dbReference>
<dbReference type="GO" id="GO:0003697">
    <property type="term" value="F:single-stranded DNA binding"/>
    <property type="evidence" value="ECO:0007669"/>
    <property type="project" value="TreeGrafter"/>
</dbReference>
<dbReference type="PANTHER" id="PTHR12135">
    <property type="entry name" value="DNA REPAIR PROTEIN XP-C / RAD4"/>
    <property type="match status" value="1"/>
</dbReference>
<dbReference type="STRING" id="36087.A0A077Z900"/>
<dbReference type="Gene3D" id="3.90.260.10">
    <property type="entry name" value="Transglutaminase-like"/>
    <property type="match status" value="1"/>
</dbReference>
<dbReference type="InterPro" id="IPR018326">
    <property type="entry name" value="Rad4_beta-hairpin_dom1"/>
</dbReference>
<keyword evidence="10" id="KW-1185">Reference proteome</keyword>
<dbReference type="InterPro" id="IPR036985">
    <property type="entry name" value="Transglutaminase-like_sf"/>
</dbReference>
<dbReference type="EMBL" id="HG806066">
    <property type="protein sequence ID" value="CDW56671.1"/>
    <property type="molecule type" value="Genomic_DNA"/>
</dbReference>
<dbReference type="GO" id="GO:0005737">
    <property type="term" value="C:cytoplasm"/>
    <property type="evidence" value="ECO:0007669"/>
    <property type="project" value="TreeGrafter"/>
</dbReference>
<keyword evidence="5" id="KW-0539">Nucleus</keyword>
<keyword evidence="4" id="KW-0234">DNA repair</keyword>
<evidence type="ECO:0000259" key="6">
    <source>
        <dbReference type="SMART" id="SM01030"/>
    </source>
</evidence>